<dbReference type="OrthoDB" id="5275938at2759"/>
<dbReference type="EMBL" id="PVQB02000051">
    <property type="protein sequence ID" value="KAF4344431.1"/>
    <property type="molecule type" value="Genomic_DNA"/>
</dbReference>
<sequence length="724" mass="79868">MIAMVAYEYLISDGEELVDEHGNALDSVHMLLMHVAKPFVQWYCSPRGTALAKGLFSAPIVPMTATPPPLTAAATPTAATVTVTARRLPPMPTNGSVPSRSAFMGFINEGKPLHTPFASRPSSPELETSRPAISKPEVTESSLPNKSTLSDVSEPLSIEPISTEPEVTVRTPGVQDTFSINSESAPIENATTQHISMGPDTTERFAAPATKHAVIEPAVTDYPATSTSNLHDSTIEPVGGELAAAQLNTTQPTSSRNDTALGTVLSTTFHLDISQNPIPQVFVTEPTTSELGLTETRVLGFEFSDNEDDHDFYEQVNEEVYEEIDESFGEFEVTHLAPEPYIIRAAVAAAEVEDTTIEGVEFEVADTPTAPQAHEHALDETLVTESVSSETEKPMLCFDPSGDLYLKVGQNPGRMMLVDSRALCRVSPKLKVIITLNKKSDDSEWTIKFPEDDPAPFALLLNLIHTRFENVPAKVTLKRLYGVCVLTNKYNMTQVLRPVAERWYKTVGRPAEDYGLFFKRAFVAWELGYAEDLSDMVGHVVLNCHLDKDNQLVIGENKERLSDFKGFQRVPVLECIADHRELVMETFWHKSQTLSEMVLYSSVNGNMCGTSHSREDMCLMLGKMLSKAGEEGILHLFSFGSHYAVFQTSDLDLMTLEYKISLVADYIDLCGLCPVVFEMVDTIRHQLLTAADPLYLHHFKALETQAAKVRMMPTVPDDDGDDDE</sequence>
<reference evidence="2" key="1">
    <citation type="journal article" date="2017" name="Mycologia">
        <title>Fusarium algeriense, sp. nov., a novel toxigenic crown rot pathogen of durum wheat from Algeria is nested in the Fusarium burgessii species complex.</title>
        <authorList>
            <person name="Laraba I."/>
            <person name="Keddad A."/>
            <person name="Boureghda H."/>
            <person name="Abdallah N."/>
            <person name="Vaughan M.M."/>
            <person name="Proctor R.H."/>
            <person name="Busman M."/>
            <person name="O'Donnell K."/>
        </authorList>
    </citation>
    <scope>NUCLEOTIDE SEQUENCE</scope>
    <source>
        <strain evidence="2">NRRL 25174</strain>
    </source>
</reference>
<feature type="region of interest" description="Disordered" evidence="1">
    <location>
        <begin position="113"/>
        <end position="155"/>
    </location>
</feature>
<comment type="caution">
    <text evidence="2">The sequence shown here is derived from an EMBL/GenBank/DDBJ whole genome shotgun (WGS) entry which is preliminary data.</text>
</comment>
<protein>
    <recommendedName>
        <fullName evidence="4">BTB domain-containing protein</fullName>
    </recommendedName>
</protein>
<evidence type="ECO:0000313" key="2">
    <source>
        <dbReference type="EMBL" id="KAF4344431.1"/>
    </source>
</evidence>
<reference evidence="2" key="2">
    <citation type="submission" date="2020-02" db="EMBL/GenBank/DDBJ databases">
        <title>Identification and distribution of gene clusters putatively required for synthesis of sphingolipid metabolism inhibitors in phylogenetically diverse species of the filamentous fungus Fusarium.</title>
        <authorList>
            <person name="Kim H.-S."/>
            <person name="Busman M."/>
            <person name="Brown D.W."/>
            <person name="Divon H."/>
            <person name="Uhlig S."/>
            <person name="Proctor R.H."/>
        </authorList>
    </citation>
    <scope>NUCLEOTIDE SEQUENCE</scope>
    <source>
        <strain evidence="2">NRRL 25174</strain>
    </source>
</reference>
<proteinExistence type="predicted"/>
<feature type="compositionally biased region" description="Polar residues" evidence="1">
    <location>
        <begin position="139"/>
        <end position="151"/>
    </location>
</feature>
<evidence type="ECO:0000256" key="1">
    <source>
        <dbReference type="SAM" id="MobiDB-lite"/>
    </source>
</evidence>
<keyword evidence="3" id="KW-1185">Reference proteome</keyword>
<accession>A0A9P5ATJ1</accession>
<dbReference type="Proteomes" id="UP000730481">
    <property type="component" value="Unassembled WGS sequence"/>
</dbReference>
<evidence type="ECO:0000313" key="3">
    <source>
        <dbReference type="Proteomes" id="UP000730481"/>
    </source>
</evidence>
<name>A0A9P5ATJ1_9HYPO</name>
<dbReference type="AlphaFoldDB" id="A0A9P5ATJ1"/>
<organism evidence="2 3">
    <name type="scientific">Fusarium beomiforme</name>
    <dbReference type="NCBI Taxonomy" id="44412"/>
    <lineage>
        <taxon>Eukaryota</taxon>
        <taxon>Fungi</taxon>
        <taxon>Dikarya</taxon>
        <taxon>Ascomycota</taxon>
        <taxon>Pezizomycotina</taxon>
        <taxon>Sordariomycetes</taxon>
        <taxon>Hypocreomycetidae</taxon>
        <taxon>Hypocreales</taxon>
        <taxon>Nectriaceae</taxon>
        <taxon>Fusarium</taxon>
        <taxon>Fusarium burgessii species complex</taxon>
    </lineage>
</organism>
<evidence type="ECO:0008006" key="4">
    <source>
        <dbReference type="Google" id="ProtNLM"/>
    </source>
</evidence>
<gene>
    <name evidence="2" type="ORF">FBEOM_1574</name>
</gene>